<evidence type="ECO:0000259" key="11">
    <source>
        <dbReference type="PROSITE" id="PS50287"/>
    </source>
</evidence>
<keyword evidence="7 9" id="KW-1015">Disulfide bond</keyword>
<evidence type="ECO:0000256" key="9">
    <source>
        <dbReference type="PROSITE-ProRule" id="PRU00196"/>
    </source>
</evidence>
<dbReference type="Pfam" id="PF00530">
    <property type="entry name" value="SRCR"/>
    <property type="match status" value="7"/>
</dbReference>
<dbReference type="FunFam" id="3.10.250.10:FF:000002">
    <property type="entry name" value="Scavenger receptor cysteine-rich type 1 protein M130"/>
    <property type="match status" value="1"/>
</dbReference>
<evidence type="ECO:0000256" key="2">
    <source>
        <dbReference type="ARBA" id="ARBA00022692"/>
    </source>
</evidence>
<evidence type="ECO:0000256" key="10">
    <source>
        <dbReference type="SAM" id="SignalP"/>
    </source>
</evidence>
<evidence type="ECO:0000256" key="5">
    <source>
        <dbReference type="ARBA" id="ARBA00022989"/>
    </source>
</evidence>
<dbReference type="GO" id="GO:0016020">
    <property type="term" value="C:membrane"/>
    <property type="evidence" value="ECO:0007669"/>
    <property type="project" value="UniProtKB-SubCell"/>
</dbReference>
<comment type="caution">
    <text evidence="9">Lacks conserved residue(s) required for the propagation of feature annotation.</text>
</comment>
<feature type="disulfide bond" evidence="9">
    <location>
        <begin position="171"/>
        <end position="232"/>
    </location>
</feature>
<comment type="subcellular location">
    <subcellularLocation>
        <location evidence="1">Membrane</location>
        <topology evidence="1">Single-pass membrane protein</topology>
    </subcellularLocation>
</comment>
<feature type="chain" id="PRO_5039936044" description="SRCR domain-containing protein" evidence="10">
    <location>
        <begin position="20"/>
        <end position="776"/>
    </location>
</feature>
<dbReference type="PANTHER" id="PTHR19331:SF468">
    <property type="entry name" value="SCAVENGER RECEPTOR CYSTEINE-RICH TYPE 1 PROTEIN M160"/>
    <property type="match status" value="1"/>
</dbReference>
<protein>
    <recommendedName>
        <fullName evidence="11">SRCR domain-containing protein</fullName>
    </recommendedName>
</protein>
<feature type="disulfide bond" evidence="9">
    <location>
        <begin position="416"/>
        <end position="426"/>
    </location>
</feature>
<reference evidence="12" key="2">
    <citation type="submission" date="2025-09" db="UniProtKB">
        <authorList>
            <consortium name="Ensembl"/>
        </authorList>
    </citation>
    <scope>IDENTIFICATION</scope>
</reference>
<dbReference type="AlphaFoldDB" id="A0A8C1BUC9"/>
<feature type="disulfide bond" evidence="9">
    <location>
        <begin position="306"/>
        <end position="316"/>
    </location>
</feature>
<feature type="disulfide bond" evidence="9">
    <location>
        <begin position="752"/>
        <end position="762"/>
    </location>
</feature>
<feature type="disulfide bond" evidence="9">
    <location>
        <begin position="93"/>
        <end position="103"/>
    </location>
</feature>
<dbReference type="Ensembl" id="ENSCCRT00000041110.2">
    <property type="protein sequence ID" value="ENSCCRP00000037952.2"/>
    <property type="gene ID" value="ENSCCRG00000020281.2"/>
</dbReference>
<feature type="domain" description="SRCR" evidence="11">
    <location>
        <begin position="133"/>
        <end position="233"/>
    </location>
</feature>
<feature type="disulfide bond" evidence="9">
    <location>
        <begin position="158"/>
        <end position="222"/>
    </location>
</feature>
<dbReference type="FunFam" id="3.10.250.10:FF:000012">
    <property type="entry name" value="CD163 molecule like 1"/>
    <property type="match status" value="1"/>
</dbReference>
<dbReference type="Gene3D" id="3.10.250.10">
    <property type="entry name" value="SRCR-like domain"/>
    <property type="match status" value="7"/>
</dbReference>
<feature type="disulfide bond" evidence="9">
    <location>
        <begin position="275"/>
        <end position="336"/>
    </location>
</feature>
<feature type="domain" description="SRCR" evidence="11">
    <location>
        <begin position="237"/>
        <end position="337"/>
    </location>
</feature>
<dbReference type="FunFam" id="3.10.250.10:FF:000006">
    <property type="entry name" value="neurotrypsin isoform X2"/>
    <property type="match status" value="1"/>
</dbReference>
<evidence type="ECO:0000256" key="8">
    <source>
        <dbReference type="ARBA" id="ARBA00023180"/>
    </source>
</evidence>
<feature type="disulfide bond" evidence="9">
    <location>
        <begin position="202"/>
        <end position="212"/>
    </location>
</feature>
<dbReference type="SUPFAM" id="SSF56487">
    <property type="entry name" value="SRCR-like"/>
    <property type="match status" value="7"/>
</dbReference>
<keyword evidence="4" id="KW-0677">Repeat</keyword>
<dbReference type="FunFam" id="3.10.250.10:FF:000013">
    <property type="entry name" value="CD163 molecule like 1"/>
    <property type="match status" value="1"/>
</dbReference>
<sequence>MEGCLTLVLLSSIITLTTSDFETVRLVGGHSRCAGRVEVLHDGQWGTVCHWNWGKTDAAVVCRELGCGEVLNAAYSAYFGQGSGPIWMSFVSCNGSESTLKNCRSRGWGVHNCGHSEDAGVRCSETINYGRFTRLADGPHLCSGRLEILHDQSWMSVCDAVFDQQDAEVVCRELHCGAPVQVLGAAAFDKGDTQMWTQEIQCRGNESTIQRCPSSPSHNMNCTHDDHVGLMCSGYRDLMLNGPDSCSGRVEHQHLSKWGTVCDACWDMRAASVLCRQLNCGIAVSVVGSDWFGEGSGEIWADVFDCDGNETKLSECSISSWSRAECSHRRDVGVICSNSSLALHDGLVRLSGERQCEGELEVFIHQVWRRVLLDSWSLTESSVVCRQLDCGSVLNFYGSSSSSPEHSHECVTGFQCSGSEAHLGNCSSPQTLNCSSTQQLYITCLGRGSIRLVGSGGDCAGRLEVFHSGSWGTVCDDSWDIKDAHVVCRQLQCGVALSNQQVPAWFGPGSGPIWLDEVECEGNETSLWSCSSPGWGKHDCQHKEDVGVVCSEFKEIRLTEGCEGNVEVFYNGSWGNVCYNQMDRDTVSLICQELNCGRSGVLSDSTSRVKSAPNWLDKVTCRPHDSTFCQCPSSPWGQNDCGEDEVAKITCSVEESDESPRSHLTCSTLPSPHQRQCSNHVPLRLSGGKGRCSGRLEVYHNAVWGSVCDDQWDISDAQVVCRQLGCGAALRADGNSVFGAGEGVVWMNRVECRGNEIHLWDCPLSLKNHIDCIRKK</sequence>
<dbReference type="PROSITE" id="PS00420">
    <property type="entry name" value="SRCR_1"/>
    <property type="match status" value="2"/>
</dbReference>
<keyword evidence="5" id="KW-1133">Transmembrane helix</keyword>
<feature type="domain" description="SRCR" evidence="11">
    <location>
        <begin position="450"/>
        <end position="551"/>
    </location>
</feature>
<dbReference type="SMART" id="SM00202">
    <property type="entry name" value="SR"/>
    <property type="match status" value="7"/>
</dbReference>
<feature type="disulfide bond" evidence="9">
    <location>
        <begin position="262"/>
        <end position="326"/>
    </location>
</feature>
<feature type="domain" description="SRCR" evidence="11">
    <location>
        <begin position="556"/>
        <end position="652"/>
    </location>
</feature>
<feature type="domain" description="SRCR" evidence="11">
    <location>
        <begin position="683"/>
        <end position="776"/>
    </location>
</feature>
<reference evidence="12" key="1">
    <citation type="submission" date="2025-08" db="UniProtKB">
        <authorList>
            <consortium name="Ensembl"/>
        </authorList>
    </citation>
    <scope>IDENTIFICATION</scope>
</reference>
<name>A0A8C1BUC9_CYPCA</name>
<keyword evidence="3 10" id="KW-0732">Signal</keyword>
<evidence type="ECO:0000256" key="6">
    <source>
        <dbReference type="ARBA" id="ARBA00023136"/>
    </source>
</evidence>
<dbReference type="InterPro" id="IPR001190">
    <property type="entry name" value="SRCR"/>
</dbReference>
<accession>A0A8C1BUC9</accession>
<dbReference type="GeneTree" id="ENSGT00940000163299"/>
<feature type="disulfide bond" evidence="9">
    <location>
        <begin position="708"/>
        <end position="772"/>
    </location>
</feature>
<evidence type="ECO:0000313" key="13">
    <source>
        <dbReference type="Proteomes" id="UP001108240"/>
    </source>
</evidence>
<keyword evidence="6" id="KW-0472">Membrane</keyword>
<feature type="disulfide bond" evidence="9">
    <location>
        <begin position="49"/>
        <end position="113"/>
    </location>
</feature>
<dbReference type="OMA" id="DQIQCRK"/>
<dbReference type="FunFam" id="3.10.250.10:FF:000016">
    <property type="entry name" value="Scavenger receptor cysteine-rich protein type 12"/>
    <property type="match status" value="1"/>
</dbReference>
<dbReference type="PANTHER" id="PTHR19331">
    <property type="entry name" value="SCAVENGER RECEPTOR DOMAIN-CONTAINING"/>
    <property type="match status" value="1"/>
</dbReference>
<feature type="disulfide bond" evidence="9">
    <location>
        <begin position="520"/>
        <end position="530"/>
    </location>
</feature>
<keyword evidence="13" id="KW-1185">Reference proteome</keyword>
<dbReference type="Proteomes" id="UP001108240">
    <property type="component" value="Unplaced"/>
</dbReference>
<dbReference type="PRINTS" id="PR00258">
    <property type="entry name" value="SPERACTRCPTR"/>
</dbReference>
<keyword evidence="2" id="KW-0812">Transmembrane</keyword>
<evidence type="ECO:0000256" key="4">
    <source>
        <dbReference type="ARBA" id="ARBA00022737"/>
    </source>
</evidence>
<proteinExistence type="predicted"/>
<dbReference type="InterPro" id="IPR036772">
    <property type="entry name" value="SRCR-like_dom_sf"/>
</dbReference>
<feature type="disulfide bond" evidence="9">
    <location>
        <begin position="62"/>
        <end position="123"/>
    </location>
</feature>
<evidence type="ECO:0000313" key="12">
    <source>
        <dbReference type="Ensembl" id="ENSCCRP00000037952.2"/>
    </source>
</evidence>
<dbReference type="FunFam" id="3.10.250.10:FF:000009">
    <property type="entry name" value="WC1"/>
    <property type="match status" value="2"/>
</dbReference>
<feature type="domain" description="SRCR" evidence="11">
    <location>
        <begin position="24"/>
        <end position="124"/>
    </location>
</feature>
<feature type="signal peptide" evidence="10">
    <location>
        <begin position="1"/>
        <end position="19"/>
    </location>
</feature>
<organism evidence="12 13">
    <name type="scientific">Cyprinus carpio carpio</name>
    <dbReference type="NCBI Taxonomy" id="630221"/>
    <lineage>
        <taxon>Eukaryota</taxon>
        <taxon>Metazoa</taxon>
        <taxon>Chordata</taxon>
        <taxon>Craniata</taxon>
        <taxon>Vertebrata</taxon>
        <taxon>Euteleostomi</taxon>
        <taxon>Actinopterygii</taxon>
        <taxon>Neopterygii</taxon>
        <taxon>Teleostei</taxon>
        <taxon>Ostariophysi</taxon>
        <taxon>Cypriniformes</taxon>
        <taxon>Cyprinidae</taxon>
        <taxon>Cyprininae</taxon>
        <taxon>Cyprinus</taxon>
    </lineage>
</organism>
<evidence type="ECO:0000256" key="7">
    <source>
        <dbReference type="ARBA" id="ARBA00023157"/>
    </source>
</evidence>
<dbReference type="PROSITE" id="PS50287">
    <property type="entry name" value="SRCR_2"/>
    <property type="match status" value="7"/>
</dbReference>
<evidence type="ECO:0000256" key="1">
    <source>
        <dbReference type="ARBA" id="ARBA00004167"/>
    </source>
</evidence>
<evidence type="ECO:0000256" key="3">
    <source>
        <dbReference type="ARBA" id="ARBA00022729"/>
    </source>
</evidence>
<feature type="domain" description="SRCR" evidence="11">
    <location>
        <begin position="348"/>
        <end position="445"/>
    </location>
</feature>
<feature type="disulfide bond" evidence="9">
    <location>
        <begin position="621"/>
        <end position="631"/>
    </location>
</feature>
<keyword evidence="8" id="KW-0325">Glycoprotein</keyword>